<proteinExistence type="predicted"/>
<protein>
    <submittedName>
        <fullName evidence="1">Uncharacterized protein</fullName>
    </submittedName>
</protein>
<dbReference type="PATRIC" id="fig|710421.3.peg.1489"/>
<dbReference type="HOGENOM" id="CLU_2356774_0_0_11"/>
<dbReference type="EMBL" id="CP003053">
    <property type="protein sequence ID" value="AFM16286.1"/>
    <property type="molecule type" value="Genomic_DNA"/>
</dbReference>
<gene>
    <name evidence="1" type="ordered locus">Mycch_1486</name>
</gene>
<evidence type="ECO:0000313" key="1">
    <source>
        <dbReference type="EMBL" id="AFM16286.1"/>
    </source>
</evidence>
<dbReference type="RefSeq" id="WP_014814767.1">
    <property type="nucleotide sequence ID" value="NC_018027.1"/>
</dbReference>
<evidence type="ECO:0000313" key="2">
    <source>
        <dbReference type="Proteomes" id="UP000006057"/>
    </source>
</evidence>
<dbReference type="eggNOG" id="ENOG5031PE7">
    <property type="taxonomic scope" value="Bacteria"/>
</dbReference>
<dbReference type="KEGG" id="mcb:Mycch_1486"/>
<dbReference type="STRING" id="710421.Mycch_1486"/>
<organism evidence="1 2">
    <name type="scientific">Mycolicibacterium chubuense (strain NBB4)</name>
    <name type="common">Mycobacterium chubuense</name>
    <dbReference type="NCBI Taxonomy" id="710421"/>
    <lineage>
        <taxon>Bacteria</taxon>
        <taxon>Bacillati</taxon>
        <taxon>Actinomycetota</taxon>
        <taxon>Actinomycetes</taxon>
        <taxon>Mycobacteriales</taxon>
        <taxon>Mycobacteriaceae</taxon>
        <taxon>Mycolicibacterium</taxon>
    </lineage>
</organism>
<dbReference type="OrthoDB" id="4733346at2"/>
<sequence length="100" mass="10962">MSQATESKTVATRPGELLEEVRESARVGQHAAAEAIRDFRRILDDAIPEAVQPLRTKIVDAAVELADKLVAAQYQFNRNLIRTADRALSKSDDKGEGTEA</sequence>
<dbReference type="Proteomes" id="UP000006057">
    <property type="component" value="Chromosome"/>
</dbReference>
<reference evidence="1 2" key="1">
    <citation type="submission" date="2012-06" db="EMBL/GenBank/DDBJ databases">
        <title>Complete sequence of chromosome of Mycobacterium chubuense NBB4.</title>
        <authorList>
            <consortium name="US DOE Joint Genome Institute"/>
            <person name="Lucas S."/>
            <person name="Han J."/>
            <person name="Lapidus A."/>
            <person name="Cheng J.-F."/>
            <person name="Goodwin L."/>
            <person name="Pitluck S."/>
            <person name="Peters L."/>
            <person name="Mikhailova N."/>
            <person name="Teshima H."/>
            <person name="Detter J.C."/>
            <person name="Han C."/>
            <person name="Tapia R."/>
            <person name="Land M."/>
            <person name="Hauser L."/>
            <person name="Kyrpides N."/>
            <person name="Ivanova N."/>
            <person name="Pagani I."/>
            <person name="Mattes T."/>
            <person name="Holmes A."/>
            <person name="Rutledge P."/>
            <person name="Paulsen I."/>
            <person name="Coleman N."/>
            <person name="Woyke T."/>
        </authorList>
    </citation>
    <scope>NUCLEOTIDE SEQUENCE [LARGE SCALE GENOMIC DNA]</scope>
    <source>
        <strain evidence="1 2">NBB4</strain>
    </source>
</reference>
<keyword evidence="2" id="KW-1185">Reference proteome</keyword>
<accession>I4BG79</accession>
<dbReference type="AlphaFoldDB" id="I4BG79"/>
<name>I4BG79_MYCCN</name>